<reference evidence="2" key="1">
    <citation type="submission" date="2020-05" db="EMBL/GenBank/DDBJ databases">
        <title>Frigoriglobus tundricola gen. nov., sp. nov., a psychrotolerant cellulolytic planctomycete of the family Gemmataceae with two divergent copies of 16S rRNA gene.</title>
        <authorList>
            <person name="Kulichevskaya I.S."/>
            <person name="Ivanova A.A."/>
            <person name="Naumoff D.G."/>
            <person name="Beletsky A.V."/>
            <person name="Rijpstra W.I.C."/>
            <person name="Sinninghe Damste J.S."/>
            <person name="Mardanov A.V."/>
            <person name="Ravin N.V."/>
            <person name="Dedysh S.N."/>
        </authorList>
    </citation>
    <scope>NUCLEOTIDE SEQUENCE [LARGE SCALE GENOMIC DNA]</scope>
    <source>
        <strain evidence="2">PL17</strain>
    </source>
</reference>
<proteinExistence type="predicted"/>
<accession>A0A6M5YS44</accession>
<name>A0A6M5YS44_9BACT</name>
<gene>
    <name evidence="1" type="ORF">FTUN_3657</name>
</gene>
<dbReference type="AlphaFoldDB" id="A0A6M5YS44"/>
<evidence type="ECO:0000313" key="1">
    <source>
        <dbReference type="EMBL" id="QJW96103.1"/>
    </source>
</evidence>
<dbReference type="KEGG" id="ftj:FTUN_3657"/>
<dbReference type="Proteomes" id="UP000503447">
    <property type="component" value="Chromosome"/>
</dbReference>
<sequence>MSPVWMKRIGADAIAVMVAWHARLVTEPVLVACVLAA</sequence>
<protein>
    <submittedName>
        <fullName evidence="1">Uncharacterized protein</fullName>
    </submittedName>
</protein>
<organism evidence="1 2">
    <name type="scientific">Frigoriglobus tundricola</name>
    <dbReference type="NCBI Taxonomy" id="2774151"/>
    <lineage>
        <taxon>Bacteria</taxon>
        <taxon>Pseudomonadati</taxon>
        <taxon>Planctomycetota</taxon>
        <taxon>Planctomycetia</taxon>
        <taxon>Gemmatales</taxon>
        <taxon>Gemmataceae</taxon>
        <taxon>Frigoriglobus</taxon>
    </lineage>
</organism>
<evidence type="ECO:0000313" key="2">
    <source>
        <dbReference type="Proteomes" id="UP000503447"/>
    </source>
</evidence>
<dbReference type="EMBL" id="CP053452">
    <property type="protein sequence ID" value="QJW96103.1"/>
    <property type="molecule type" value="Genomic_DNA"/>
</dbReference>
<keyword evidence="2" id="KW-1185">Reference proteome</keyword>